<evidence type="ECO:0000259" key="2">
    <source>
        <dbReference type="Pfam" id="PF05232"/>
    </source>
</evidence>
<keyword evidence="4" id="KW-1185">Reference proteome</keyword>
<dbReference type="Proteomes" id="UP000286947">
    <property type="component" value="Unassembled WGS sequence"/>
</dbReference>
<organism evidence="3 4">
    <name type="scientific">Saezia sanguinis</name>
    <dbReference type="NCBI Taxonomy" id="1965230"/>
    <lineage>
        <taxon>Bacteria</taxon>
        <taxon>Pseudomonadati</taxon>
        <taxon>Pseudomonadota</taxon>
        <taxon>Betaproteobacteria</taxon>
        <taxon>Burkholderiales</taxon>
        <taxon>Saeziaceae</taxon>
        <taxon>Saezia</taxon>
    </lineage>
</organism>
<evidence type="ECO:0000313" key="4">
    <source>
        <dbReference type="Proteomes" id="UP000286947"/>
    </source>
</evidence>
<evidence type="ECO:0000256" key="1">
    <source>
        <dbReference type="SAM" id="Phobius"/>
    </source>
</evidence>
<feature type="transmembrane region" description="Helical" evidence="1">
    <location>
        <begin position="84"/>
        <end position="106"/>
    </location>
</feature>
<dbReference type="InterPro" id="IPR007896">
    <property type="entry name" value="BTP_bacteria"/>
</dbReference>
<gene>
    <name evidence="3" type="ORF">CUZ56_00676</name>
</gene>
<feature type="domain" description="Chlorhexidine efflux transporter" evidence="2">
    <location>
        <begin position="78"/>
        <end position="139"/>
    </location>
</feature>
<proteinExistence type="predicted"/>
<dbReference type="Pfam" id="PF05232">
    <property type="entry name" value="BTP"/>
    <property type="match status" value="2"/>
</dbReference>
<feature type="transmembrane region" description="Helical" evidence="1">
    <location>
        <begin position="20"/>
        <end position="36"/>
    </location>
</feature>
<name>A0A433SHG3_9BURK</name>
<dbReference type="NCBIfam" id="NF033664">
    <property type="entry name" value="PACE_transport"/>
    <property type="match status" value="1"/>
</dbReference>
<dbReference type="EMBL" id="PQSP01000001">
    <property type="protein sequence ID" value="RUS68189.1"/>
    <property type="molecule type" value="Genomic_DNA"/>
</dbReference>
<feature type="domain" description="Chlorhexidine efflux transporter" evidence="2">
    <location>
        <begin position="11"/>
        <end position="72"/>
    </location>
</feature>
<keyword evidence="1" id="KW-0472">Membrane</keyword>
<sequence>MTLKISTLNPWLRRALQVSIYEAFAIAAITIGALILTDETVFSSAAYAASTSVVAITWNYIYNTLFEYWEARQTVKGRSVQRRIAHAIGFELGLVATLVPLMAWWFHISLTAAFIAEIGLMIFFMVYTFIFNWGFDRVVGLPRSAQPVTSL</sequence>
<dbReference type="AlphaFoldDB" id="A0A433SHG3"/>
<evidence type="ECO:0000313" key="3">
    <source>
        <dbReference type="EMBL" id="RUS68189.1"/>
    </source>
</evidence>
<accession>A0A433SHG3</accession>
<reference evidence="3 4" key="1">
    <citation type="submission" date="2018-01" db="EMBL/GenBank/DDBJ databases">
        <title>Saezia sanguinis gen. nov., sp. nov., in the order Burkholderiales isolated from human blood.</title>
        <authorList>
            <person name="Medina-Pascual M.J."/>
            <person name="Valdezate S."/>
            <person name="Monzon S."/>
            <person name="Cuesta I."/>
            <person name="Carrasco G."/>
            <person name="Villalon P."/>
            <person name="Saez-Nieto J.A."/>
        </authorList>
    </citation>
    <scope>NUCLEOTIDE SEQUENCE [LARGE SCALE GENOMIC DNA]</scope>
    <source>
        <strain evidence="3 4">CNM695-12</strain>
    </source>
</reference>
<protein>
    <recommendedName>
        <fullName evidence="2">Chlorhexidine efflux transporter domain-containing protein</fullName>
    </recommendedName>
</protein>
<keyword evidence="1" id="KW-0812">Transmembrane</keyword>
<comment type="caution">
    <text evidence="3">The sequence shown here is derived from an EMBL/GenBank/DDBJ whole genome shotgun (WGS) entry which is preliminary data.</text>
</comment>
<feature type="transmembrane region" description="Helical" evidence="1">
    <location>
        <begin position="42"/>
        <end position="63"/>
    </location>
</feature>
<dbReference type="RefSeq" id="WP_239441990.1">
    <property type="nucleotide sequence ID" value="NZ_CAWUGC010000006.1"/>
</dbReference>
<dbReference type="InterPro" id="IPR058208">
    <property type="entry name" value="PACE"/>
</dbReference>
<feature type="transmembrane region" description="Helical" evidence="1">
    <location>
        <begin position="112"/>
        <end position="135"/>
    </location>
</feature>
<keyword evidence="1" id="KW-1133">Transmembrane helix</keyword>